<dbReference type="AlphaFoldDB" id="A0A0A9BQC7"/>
<reference evidence="1" key="1">
    <citation type="submission" date="2014-09" db="EMBL/GenBank/DDBJ databases">
        <authorList>
            <person name="Magalhaes I.L.F."/>
            <person name="Oliveira U."/>
            <person name="Santos F.R."/>
            <person name="Vidigal T.H.D.A."/>
            <person name="Brescovit A.D."/>
            <person name="Santos A.J."/>
        </authorList>
    </citation>
    <scope>NUCLEOTIDE SEQUENCE</scope>
    <source>
        <tissue evidence="1">Shoot tissue taken approximately 20 cm above the soil surface</tissue>
    </source>
</reference>
<accession>A0A0A9BQC7</accession>
<protein>
    <submittedName>
        <fullName evidence="1">Uncharacterized protein</fullName>
    </submittedName>
</protein>
<sequence length="69" mass="7569">MGACIHGARRTAPAMMVRGAAFGRRPCLLIIGALARAGVGWSLGDGPMHHRWHIHARAERFSHLLLFDL</sequence>
<reference evidence="1" key="2">
    <citation type="journal article" date="2015" name="Data Brief">
        <title>Shoot transcriptome of the giant reed, Arundo donax.</title>
        <authorList>
            <person name="Barrero R.A."/>
            <person name="Guerrero F.D."/>
            <person name="Moolhuijzen P."/>
            <person name="Goolsby J.A."/>
            <person name="Tidwell J."/>
            <person name="Bellgard S.E."/>
            <person name="Bellgard M.I."/>
        </authorList>
    </citation>
    <scope>NUCLEOTIDE SEQUENCE</scope>
    <source>
        <tissue evidence="1">Shoot tissue taken approximately 20 cm above the soil surface</tissue>
    </source>
</reference>
<proteinExistence type="predicted"/>
<evidence type="ECO:0000313" key="1">
    <source>
        <dbReference type="EMBL" id="JAD64363.1"/>
    </source>
</evidence>
<dbReference type="EMBL" id="GBRH01233532">
    <property type="protein sequence ID" value="JAD64363.1"/>
    <property type="molecule type" value="Transcribed_RNA"/>
</dbReference>
<name>A0A0A9BQC7_ARUDO</name>
<organism evidence="1">
    <name type="scientific">Arundo donax</name>
    <name type="common">Giant reed</name>
    <name type="synonym">Donax arundinaceus</name>
    <dbReference type="NCBI Taxonomy" id="35708"/>
    <lineage>
        <taxon>Eukaryota</taxon>
        <taxon>Viridiplantae</taxon>
        <taxon>Streptophyta</taxon>
        <taxon>Embryophyta</taxon>
        <taxon>Tracheophyta</taxon>
        <taxon>Spermatophyta</taxon>
        <taxon>Magnoliopsida</taxon>
        <taxon>Liliopsida</taxon>
        <taxon>Poales</taxon>
        <taxon>Poaceae</taxon>
        <taxon>PACMAD clade</taxon>
        <taxon>Arundinoideae</taxon>
        <taxon>Arundineae</taxon>
        <taxon>Arundo</taxon>
    </lineage>
</organism>